<organism evidence="2 3">
    <name type="scientific">Bosea lupini</name>
    <dbReference type="NCBI Taxonomy" id="1036779"/>
    <lineage>
        <taxon>Bacteria</taxon>
        <taxon>Pseudomonadati</taxon>
        <taxon>Pseudomonadota</taxon>
        <taxon>Alphaproteobacteria</taxon>
        <taxon>Hyphomicrobiales</taxon>
        <taxon>Boseaceae</taxon>
        <taxon>Bosea</taxon>
    </lineage>
</organism>
<reference evidence="3" key="1">
    <citation type="submission" date="2016-10" db="EMBL/GenBank/DDBJ databases">
        <authorList>
            <person name="Varghese N."/>
            <person name="Submissions S."/>
        </authorList>
    </citation>
    <scope>NUCLEOTIDE SEQUENCE [LARGE SCALE GENOMIC DNA]</scope>
    <source>
        <strain evidence="3">LMG 26383,CCUG 61248,R- 45681</strain>
    </source>
</reference>
<evidence type="ECO:0000313" key="2">
    <source>
        <dbReference type="EMBL" id="SEK84470.1"/>
    </source>
</evidence>
<proteinExistence type="predicted"/>
<evidence type="ECO:0000259" key="1">
    <source>
        <dbReference type="PROSITE" id="PS51725"/>
    </source>
</evidence>
<dbReference type="PANTHER" id="PTHR33336">
    <property type="entry name" value="QUINOL MONOOXYGENASE YGIN-RELATED"/>
    <property type="match status" value="1"/>
</dbReference>
<dbReference type="AlphaFoldDB" id="A0A1H7KD78"/>
<dbReference type="InterPro" id="IPR011008">
    <property type="entry name" value="Dimeric_a/b-barrel"/>
</dbReference>
<dbReference type="GO" id="GO:0004497">
    <property type="term" value="F:monooxygenase activity"/>
    <property type="evidence" value="ECO:0007669"/>
    <property type="project" value="UniProtKB-KW"/>
</dbReference>
<dbReference type="EMBL" id="FOAN01000002">
    <property type="protein sequence ID" value="SEK84470.1"/>
    <property type="molecule type" value="Genomic_DNA"/>
</dbReference>
<keyword evidence="3" id="KW-1185">Reference proteome</keyword>
<accession>A0A1H7KD78</accession>
<dbReference type="RefSeq" id="WP_100959729.1">
    <property type="nucleotide sequence ID" value="NZ_FOAN01000002.1"/>
</dbReference>
<evidence type="ECO:0000313" key="3">
    <source>
        <dbReference type="Proteomes" id="UP000199664"/>
    </source>
</evidence>
<dbReference type="PROSITE" id="PS51725">
    <property type="entry name" value="ABM"/>
    <property type="match status" value="1"/>
</dbReference>
<sequence length="102" mass="11252">MSDPVLVIARARVLPAERERFIAAAHDCIAATRREQGCLGYDICENLADPGHFISVESWEKRADVDRHMQQAHLQAFLAIAGTCVSAAPVIEVVEPRSVDRL</sequence>
<dbReference type="SUPFAM" id="SSF54909">
    <property type="entry name" value="Dimeric alpha+beta barrel"/>
    <property type="match status" value="1"/>
</dbReference>
<dbReference type="InterPro" id="IPR050744">
    <property type="entry name" value="AI-2_Isomerase_LsrG"/>
</dbReference>
<dbReference type="InterPro" id="IPR007138">
    <property type="entry name" value="ABM_dom"/>
</dbReference>
<protein>
    <submittedName>
        <fullName evidence="2">Quinol monooxygenase YgiN</fullName>
    </submittedName>
</protein>
<name>A0A1H7KD78_9HYPH</name>
<dbReference type="Gene3D" id="3.30.70.100">
    <property type="match status" value="1"/>
</dbReference>
<dbReference type="PANTHER" id="PTHR33336:SF15">
    <property type="entry name" value="ABM DOMAIN-CONTAINING PROTEIN"/>
    <property type="match status" value="1"/>
</dbReference>
<dbReference type="Proteomes" id="UP000199664">
    <property type="component" value="Unassembled WGS sequence"/>
</dbReference>
<gene>
    <name evidence="2" type="ORF">SAMN04515666_102159</name>
</gene>
<keyword evidence="2" id="KW-0560">Oxidoreductase</keyword>
<dbReference type="Pfam" id="PF03992">
    <property type="entry name" value="ABM"/>
    <property type="match status" value="1"/>
</dbReference>
<feature type="domain" description="ABM" evidence="1">
    <location>
        <begin position="5"/>
        <end position="93"/>
    </location>
</feature>
<keyword evidence="2" id="KW-0503">Monooxygenase</keyword>
<dbReference type="STRING" id="1036779.SAMN04515666_102159"/>